<evidence type="ECO:0000313" key="3">
    <source>
        <dbReference type="Proteomes" id="UP000683360"/>
    </source>
</evidence>
<feature type="compositionally biased region" description="Polar residues" evidence="1">
    <location>
        <begin position="1"/>
        <end position="17"/>
    </location>
</feature>
<evidence type="ECO:0000313" key="2">
    <source>
        <dbReference type="EMBL" id="CAG2211243.1"/>
    </source>
</evidence>
<feature type="compositionally biased region" description="Basic and acidic residues" evidence="1">
    <location>
        <begin position="30"/>
        <end position="40"/>
    </location>
</feature>
<dbReference type="AlphaFoldDB" id="A0A8S3RRW5"/>
<accession>A0A8S3RRW5</accession>
<evidence type="ECO:0000256" key="1">
    <source>
        <dbReference type="SAM" id="MobiDB-lite"/>
    </source>
</evidence>
<organism evidence="2 3">
    <name type="scientific">Mytilus edulis</name>
    <name type="common">Blue mussel</name>
    <dbReference type="NCBI Taxonomy" id="6550"/>
    <lineage>
        <taxon>Eukaryota</taxon>
        <taxon>Metazoa</taxon>
        <taxon>Spiralia</taxon>
        <taxon>Lophotrochozoa</taxon>
        <taxon>Mollusca</taxon>
        <taxon>Bivalvia</taxon>
        <taxon>Autobranchia</taxon>
        <taxon>Pteriomorphia</taxon>
        <taxon>Mytilida</taxon>
        <taxon>Mytiloidea</taxon>
        <taxon>Mytilidae</taxon>
        <taxon>Mytilinae</taxon>
        <taxon>Mytilus</taxon>
    </lineage>
</organism>
<comment type="caution">
    <text evidence="2">The sequence shown here is derived from an EMBL/GenBank/DDBJ whole genome shotgun (WGS) entry which is preliminary data.</text>
</comment>
<dbReference type="Proteomes" id="UP000683360">
    <property type="component" value="Unassembled WGS sequence"/>
</dbReference>
<proteinExistence type="predicted"/>
<dbReference type="OrthoDB" id="10672357at2759"/>
<dbReference type="EMBL" id="CAJPWZ010001257">
    <property type="protein sequence ID" value="CAG2211243.1"/>
    <property type="molecule type" value="Genomic_DNA"/>
</dbReference>
<protein>
    <submittedName>
        <fullName evidence="2">Uncharacterized protein</fullName>
    </submittedName>
</protein>
<sequence length="257" mass="29032">MKSDVSVTEEFSNNASASDKVGLETNDDIENQKTRSEHFSYGDRVNSTHLLCEKLQSGGKYEKNICENGSDHEIVDEADKQSDKLEDGSDFVGSINNAQDGKRELQALTLVRIFLNMEDPQRHVSYEGGLRVDPQRHVSYEGGLGEDPQRHVSYEGGLRVDPQRHVSYEGGLRVDPQRHVSYEGGLWVDPQRHVSYEGGLRVDPQRHLSYEGGLREDPQRHVSYEGGLREDPQRHVSYEGGLRKILKGMCHMRVVSV</sequence>
<name>A0A8S3RRW5_MYTED</name>
<reference evidence="2" key="1">
    <citation type="submission" date="2021-03" db="EMBL/GenBank/DDBJ databases">
        <authorList>
            <person name="Bekaert M."/>
        </authorList>
    </citation>
    <scope>NUCLEOTIDE SEQUENCE</scope>
</reference>
<feature type="region of interest" description="Disordered" evidence="1">
    <location>
        <begin position="1"/>
        <end position="40"/>
    </location>
</feature>
<gene>
    <name evidence="2" type="ORF">MEDL_25282</name>
</gene>
<keyword evidence="3" id="KW-1185">Reference proteome</keyword>